<dbReference type="EMBL" id="MOBP01000001">
    <property type="protein sequence ID" value="RON58579.1"/>
    <property type="molecule type" value="Genomic_DNA"/>
</dbReference>
<protein>
    <submittedName>
        <fullName evidence="1">Uncharacterized protein</fullName>
    </submittedName>
</protein>
<accession>A0A423KS98</accession>
<dbReference type="OrthoDB" id="7596169at2"/>
<name>A0A423KS98_9PSED</name>
<dbReference type="RefSeq" id="WP_123402495.1">
    <property type="nucleotide sequence ID" value="NZ_MOBP01000001.1"/>
</dbReference>
<evidence type="ECO:0000313" key="1">
    <source>
        <dbReference type="EMBL" id="RON58579.1"/>
    </source>
</evidence>
<gene>
    <name evidence="1" type="ORF">BK665_01205</name>
</gene>
<comment type="caution">
    <text evidence="1">The sequence shown here is derived from an EMBL/GenBank/DDBJ whole genome shotgun (WGS) entry which is preliminary data.</text>
</comment>
<dbReference type="Proteomes" id="UP000283627">
    <property type="component" value="Unassembled WGS sequence"/>
</dbReference>
<sequence length="211" mass="24511">MLKVIEEEKVESLLERMDDAGCVFNFVVLLAENCVKVDESTHRQALVRLHEKLMKESWDWHNELIKNPEYVNPGDPAISWELDKAVATILDGEEIHNLVLTEDYVRGPLALYGYFREPPYGTKFKGGEPEAQELFHEWRQTLGLEEQDGLVVINWVKGFKREWLDNDDAIPGRESWSDYFDAGLEWWGVWCLTIWNPKRRTLSALIASTTD</sequence>
<evidence type="ECO:0000313" key="2">
    <source>
        <dbReference type="Proteomes" id="UP000283627"/>
    </source>
</evidence>
<proteinExistence type="predicted"/>
<organism evidence="1 2">
    <name type="scientific">Pseudomonas frederiksbergensis</name>
    <dbReference type="NCBI Taxonomy" id="104087"/>
    <lineage>
        <taxon>Bacteria</taxon>
        <taxon>Pseudomonadati</taxon>
        <taxon>Pseudomonadota</taxon>
        <taxon>Gammaproteobacteria</taxon>
        <taxon>Pseudomonadales</taxon>
        <taxon>Pseudomonadaceae</taxon>
        <taxon>Pseudomonas</taxon>
    </lineage>
</organism>
<reference evidence="1 2" key="1">
    <citation type="submission" date="2016-10" db="EMBL/GenBank/DDBJ databases">
        <title>Comparative genome analysis of multiple Pseudomonas spp. focuses on biocontrol and plant growth promoting traits.</title>
        <authorList>
            <person name="Tao X.-Y."/>
            <person name="Taylor C.G."/>
        </authorList>
    </citation>
    <scope>NUCLEOTIDE SEQUENCE [LARGE SCALE GENOMIC DNA]</scope>
    <source>
        <strain evidence="1 2">39A2</strain>
    </source>
</reference>
<dbReference type="AlphaFoldDB" id="A0A423KS98"/>